<evidence type="ECO:0000313" key="2">
    <source>
        <dbReference type="Proteomes" id="UP000019678"/>
    </source>
</evidence>
<dbReference type="eggNOG" id="ENOG502ZQTE">
    <property type="taxonomic scope" value="Bacteria"/>
</dbReference>
<protein>
    <submittedName>
        <fullName evidence="1">Uncharacterized protein</fullName>
    </submittedName>
</protein>
<dbReference type="STRING" id="1192034.CAP_7284"/>
<reference evidence="1 2" key="1">
    <citation type="submission" date="2013-05" db="EMBL/GenBank/DDBJ databases">
        <title>Genome assembly of Chondromyces apiculatus DSM 436.</title>
        <authorList>
            <person name="Sharma G."/>
            <person name="Khatri I."/>
            <person name="Kaur C."/>
            <person name="Mayilraj S."/>
            <person name="Subramanian S."/>
        </authorList>
    </citation>
    <scope>NUCLEOTIDE SEQUENCE [LARGE SCALE GENOMIC DNA]</scope>
    <source>
        <strain evidence="1 2">DSM 436</strain>
    </source>
</reference>
<dbReference type="AlphaFoldDB" id="A0A017T0G9"/>
<evidence type="ECO:0000313" key="1">
    <source>
        <dbReference type="EMBL" id="EYF02355.1"/>
    </source>
</evidence>
<comment type="caution">
    <text evidence="1">The sequence shown here is derived from an EMBL/GenBank/DDBJ whole genome shotgun (WGS) entry which is preliminary data.</text>
</comment>
<keyword evidence="2" id="KW-1185">Reference proteome</keyword>
<accession>A0A017T0G9</accession>
<proteinExistence type="predicted"/>
<sequence length="141" mass="15237">MLLGAVLASALVTLGCASESQALRRSAPKLELKPCGKEKVVHGEGYDAAARECIWKAYLARDAAEFTTTHVTIEGDPIAYTIQIKPDVVVTVDNQDRYGQKGVSTHTCQAMERIRQEKQPERFGFALTGCVGGGMTRLAVP</sequence>
<dbReference type="Proteomes" id="UP000019678">
    <property type="component" value="Unassembled WGS sequence"/>
</dbReference>
<gene>
    <name evidence="1" type="ORF">CAP_7284</name>
</gene>
<name>A0A017T0G9_9BACT</name>
<organism evidence="1 2">
    <name type="scientific">Chondromyces apiculatus DSM 436</name>
    <dbReference type="NCBI Taxonomy" id="1192034"/>
    <lineage>
        <taxon>Bacteria</taxon>
        <taxon>Pseudomonadati</taxon>
        <taxon>Myxococcota</taxon>
        <taxon>Polyangia</taxon>
        <taxon>Polyangiales</taxon>
        <taxon>Polyangiaceae</taxon>
        <taxon>Chondromyces</taxon>
    </lineage>
</organism>
<dbReference type="EMBL" id="ASRX01000062">
    <property type="protein sequence ID" value="EYF02355.1"/>
    <property type="molecule type" value="Genomic_DNA"/>
</dbReference>